<dbReference type="PROSITE" id="PS50222">
    <property type="entry name" value="EF_HAND_2"/>
    <property type="match status" value="2"/>
</dbReference>
<evidence type="ECO:0000259" key="3">
    <source>
        <dbReference type="PROSITE" id="PS50222"/>
    </source>
</evidence>
<feature type="compositionally biased region" description="Basic and acidic residues" evidence="2">
    <location>
        <begin position="202"/>
        <end position="212"/>
    </location>
</feature>
<feature type="compositionally biased region" description="Basic and acidic residues" evidence="2">
    <location>
        <begin position="908"/>
        <end position="918"/>
    </location>
</feature>
<dbReference type="Pfam" id="PF13499">
    <property type="entry name" value="EF-hand_7"/>
    <property type="match status" value="1"/>
</dbReference>
<feature type="region of interest" description="Disordered" evidence="2">
    <location>
        <begin position="153"/>
        <end position="231"/>
    </location>
</feature>
<dbReference type="InterPro" id="IPR052394">
    <property type="entry name" value="LRR-containing"/>
</dbReference>
<dbReference type="Proteomes" id="UP000694888">
    <property type="component" value="Unplaced"/>
</dbReference>
<dbReference type="InterPro" id="IPR011992">
    <property type="entry name" value="EF-hand-dom_pair"/>
</dbReference>
<feature type="region of interest" description="Disordered" evidence="2">
    <location>
        <begin position="903"/>
        <end position="937"/>
    </location>
</feature>
<dbReference type="CDD" id="cd00051">
    <property type="entry name" value="EFh"/>
    <property type="match status" value="1"/>
</dbReference>
<organism evidence="4 5">
    <name type="scientific">Aplysia californica</name>
    <name type="common">California sea hare</name>
    <dbReference type="NCBI Taxonomy" id="6500"/>
    <lineage>
        <taxon>Eukaryota</taxon>
        <taxon>Metazoa</taxon>
        <taxon>Spiralia</taxon>
        <taxon>Lophotrochozoa</taxon>
        <taxon>Mollusca</taxon>
        <taxon>Gastropoda</taxon>
        <taxon>Heterobranchia</taxon>
        <taxon>Euthyneura</taxon>
        <taxon>Tectipleura</taxon>
        <taxon>Aplysiida</taxon>
        <taxon>Aplysioidea</taxon>
        <taxon>Aplysiidae</taxon>
        <taxon>Aplysia</taxon>
    </lineage>
</organism>
<keyword evidence="4" id="KW-1185">Reference proteome</keyword>
<feature type="compositionally biased region" description="Basic and acidic residues" evidence="2">
    <location>
        <begin position="295"/>
        <end position="320"/>
    </location>
</feature>
<feature type="compositionally biased region" description="Polar residues" evidence="2">
    <location>
        <begin position="35"/>
        <end position="50"/>
    </location>
</feature>
<feature type="compositionally biased region" description="Polar residues" evidence="2">
    <location>
        <begin position="213"/>
        <end position="228"/>
    </location>
</feature>
<evidence type="ECO:0000256" key="1">
    <source>
        <dbReference type="ARBA" id="ARBA00022837"/>
    </source>
</evidence>
<name>A0ABM0JNW8_APLCA</name>
<feature type="domain" description="EF-hand" evidence="3">
    <location>
        <begin position="726"/>
        <end position="761"/>
    </location>
</feature>
<keyword evidence="1" id="KW-0106">Calcium</keyword>
<dbReference type="InterPro" id="IPR002048">
    <property type="entry name" value="EF_hand_dom"/>
</dbReference>
<dbReference type="RefSeq" id="XP_005098091.2">
    <property type="nucleotide sequence ID" value="XM_005098034.3"/>
</dbReference>
<feature type="domain" description="EF-hand" evidence="3">
    <location>
        <begin position="762"/>
        <end position="797"/>
    </location>
</feature>
<sequence length="937" mass="104396">MKADSTKANCSKTFRLRFHQHHAASCNLKPLNMSTSKSNRVYSGQTATASNKRKSHSQFKTSADIKTQQCPSSLKSSQEEKLFLVRPSNRVKDFSSKNKGFFWQAGSGEKESAVKSFHVHKNKSHQAKNKLVKKNPSFRKVKNIINAATNSVKVSVPSNSSKPMFQKRSEGRGDQKEMKRTIYKVKAETDPPDGRGGSQGNLRDELSTHEADNNNCTTERTQNNSLHTMNIDPRSICSSEEICREKLDIDPNTKSVTDSNKNNPREESQTELKTDSKAETKPAEPLDSTADDSNIEPKENLKIKSTPKEITTDGETKEEVNTEDGVCSVVDDEDGEEAEGENQSSETSFDYDDDSFEKSETYDLANFNFEHLTKPNQEELDNTQEEYKICCKAEKIIPNAFIVRSLTTTAMILNSQQLGARGIMALCGALCNNCMVTELEISEDDIDLKSMTHICEMYTENQFLTRLDFSNNRMGRLPVKLLIDTLTEADRVVSLNLSGNALEDNDGDIFATYLRDTTYLLELDLSYNCFRDEAAAILGKGLAVNTSIESLSLRWNHLRLKGAMAFLQGMEKNKYITTLDLAWNGLGEDGVKCLCKVIRKNKVIQELDISSNRINMKSFVGLMGVVKKSRTLRTLVVAGNILSSIEIYQILKDLLSSKGQLFLKDLDFGNQTIEYNTLPTIRKLMDEKDLMVSHGPVFGMKEKAISDADELAGLNPVTVLIEFGRLLGMRIKELFEYMDKDGNKSVTRKEIKDGLVEFEIPLPDRSLDILIRKLDTDGDGEIGISELLAVNSQETRNRIKDTIRAREMKMSKHDTESGRCRKILKRLLAARDKKKAAALKEKRALEQGKRKRKKHSASNLSESATSLSSVKGSSSALGGGGKRSSGTSSVMYVVRSSLELSHDGMSNDIRELSDDTKKSSSASSVDKKRGTGALSDV</sequence>
<protein>
    <submittedName>
        <fullName evidence="5">Leucine-rich repeat-containing protein 45</fullName>
    </submittedName>
</protein>
<dbReference type="SMART" id="SM00054">
    <property type="entry name" value="EFh"/>
    <property type="match status" value="2"/>
</dbReference>
<gene>
    <name evidence="5" type="primary">LOC101845092</name>
</gene>
<proteinExistence type="predicted"/>
<dbReference type="Gene3D" id="1.10.238.10">
    <property type="entry name" value="EF-hand"/>
    <property type="match status" value="1"/>
</dbReference>
<dbReference type="PANTHER" id="PTHR24114:SF50">
    <property type="entry name" value="RNI-LIKE PROTEIN"/>
    <property type="match status" value="1"/>
</dbReference>
<evidence type="ECO:0000256" key="2">
    <source>
        <dbReference type="SAM" id="MobiDB-lite"/>
    </source>
</evidence>
<accession>A0ABM0JNW8</accession>
<dbReference type="GeneID" id="101845092"/>
<feature type="compositionally biased region" description="Low complexity" evidence="2">
    <location>
        <begin position="153"/>
        <end position="163"/>
    </location>
</feature>
<dbReference type="SUPFAM" id="SSF52047">
    <property type="entry name" value="RNI-like"/>
    <property type="match status" value="1"/>
</dbReference>
<dbReference type="SUPFAM" id="SSF47473">
    <property type="entry name" value="EF-hand"/>
    <property type="match status" value="1"/>
</dbReference>
<dbReference type="PROSITE" id="PS00018">
    <property type="entry name" value="EF_HAND_1"/>
    <property type="match status" value="2"/>
</dbReference>
<reference evidence="5" key="1">
    <citation type="submission" date="2025-08" db="UniProtKB">
        <authorList>
            <consortium name="RefSeq"/>
        </authorList>
    </citation>
    <scope>IDENTIFICATION</scope>
</reference>
<feature type="compositionally biased region" description="Acidic residues" evidence="2">
    <location>
        <begin position="330"/>
        <end position="340"/>
    </location>
</feature>
<dbReference type="PANTHER" id="PTHR24114">
    <property type="entry name" value="LEUCINE RICH REPEAT FAMILY PROTEIN"/>
    <property type="match status" value="1"/>
</dbReference>
<feature type="compositionally biased region" description="Basic and acidic residues" evidence="2">
    <location>
        <begin position="167"/>
        <end position="193"/>
    </location>
</feature>
<feature type="region of interest" description="Disordered" evidence="2">
    <location>
        <begin position="35"/>
        <end position="64"/>
    </location>
</feature>
<dbReference type="InterPro" id="IPR018247">
    <property type="entry name" value="EF_Hand_1_Ca_BS"/>
</dbReference>
<evidence type="ECO:0000313" key="5">
    <source>
        <dbReference type="RefSeq" id="XP_005098091.2"/>
    </source>
</evidence>
<dbReference type="InterPro" id="IPR032675">
    <property type="entry name" value="LRR_dom_sf"/>
</dbReference>
<feature type="compositionally biased region" description="Polar residues" evidence="2">
    <location>
        <begin position="252"/>
        <end position="262"/>
    </location>
</feature>
<dbReference type="Gene3D" id="3.80.10.10">
    <property type="entry name" value="Ribonuclease Inhibitor"/>
    <property type="match status" value="1"/>
</dbReference>
<dbReference type="SMART" id="SM00368">
    <property type="entry name" value="LRR_RI"/>
    <property type="match status" value="5"/>
</dbReference>
<feature type="compositionally biased region" description="Basic and acidic residues" evidence="2">
    <location>
        <begin position="838"/>
        <end position="848"/>
    </location>
</feature>
<feature type="compositionally biased region" description="Low complexity" evidence="2">
    <location>
        <begin position="857"/>
        <end position="876"/>
    </location>
</feature>
<feature type="region of interest" description="Disordered" evidence="2">
    <location>
        <begin position="248"/>
        <end position="354"/>
    </location>
</feature>
<dbReference type="InterPro" id="IPR001611">
    <property type="entry name" value="Leu-rich_rpt"/>
</dbReference>
<feature type="compositionally biased region" description="Basic and acidic residues" evidence="2">
    <location>
        <begin position="263"/>
        <end position="284"/>
    </location>
</feature>
<dbReference type="Pfam" id="PF13516">
    <property type="entry name" value="LRR_6"/>
    <property type="match status" value="3"/>
</dbReference>
<feature type="region of interest" description="Disordered" evidence="2">
    <location>
        <begin position="838"/>
        <end position="888"/>
    </location>
</feature>
<evidence type="ECO:0000313" key="4">
    <source>
        <dbReference type="Proteomes" id="UP000694888"/>
    </source>
</evidence>